<feature type="region of interest" description="Disordered" evidence="1">
    <location>
        <begin position="75"/>
        <end position="96"/>
    </location>
</feature>
<comment type="caution">
    <text evidence="2">The sequence shown here is derived from an EMBL/GenBank/DDBJ whole genome shotgun (WGS) entry which is preliminary data.</text>
</comment>
<gene>
    <name evidence="2" type="ORF">E2C01_055017</name>
</gene>
<reference evidence="2 3" key="1">
    <citation type="submission" date="2019-05" db="EMBL/GenBank/DDBJ databases">
        <title>Another draft genome of Portunus trituberculatus and its Hox gene families provides insights of decapod evolution.</title>
        <authorList>
            <person name="Jeong J.-H."/>
            <person name="Song I."/>
            <person name="Kim S."/>
            <person name="Choi T."/>
            <person name="Kim D."/>
            <person name="Ryu S."/>
            <person name="Kim W."/>
        </authorList>
    </citation>
    <scope>NUCLEOTIDE SEQUENCE [LARGE SCALE GENOMIC DNA]</scope>
    <source>
        <tissue evidence="2">Muscle</tissue>
    </source>
</reference>
<dbReference type="EMBL" id="VSRR010018071">
    <property type="protein sequence ID" value="MPC60955.1"/>
    <property type="molecule type" value="Genomic_DNA"/>
</dbReference>
<dbReference type="Proteomes" id="UP000324222">
    <property type="component" value="Unassembled WGS sequence"/>
</dbReference>
<accession>A0A5B7GU62</accession>
<evidence type="ECO:0000256" key="1">
    <source>
        <dbReference type="SAM" id="MobiDB-lite"/>
    </source>
</evidence>
<evidence type="ECO:0000313" key="2">
    <source>
        <dbReference type="EMBL" id="MPC60955.1"/>
    </source>
</evidence>
<evidence type="ECO:0000313" key="3">
    <source>
        <dbReference type="Proteomes" id="UP000324222"/>
    </source>
</evidence>
<protein>
    <submittedName>
        <fullName evidence="2">Uncharacterized protein</fullName>
    </submittedName>
</protein>
<sequence>MKPRVSVSNFPYISIGDGLSECENNNKGNNTQHPLFGIHSNARSRRAQHDMNIAHPSSSRLIFIIRSRLVPMAISGDLQGPAGDNQERETPGILAP</sequence>
<keyword evidence="3" id="KW-1185">Reference proteome</keyword>
<proteinExistence type="predicted"/>
<name>A0A5B7GU62_PORTR</name>
<organism evidence="2 3">
    <name type="scientific">Portunus trituberculatus</name>
    <name type="common">Swimming crab</name>
    <name type="synonym">Neptunus trituberculatus</name>
    <dbReference type="NCBI Taxonomy" id="210409"/>
    <lineage>
        <taxon>Eukaryota</taxon>
        <taxon>Metazoa</taxon>
        <taxon>Ecdysozoa</taxon>
        <taxon>Arthropoda</taxon>
        <taxon>Crustacea</taxon>
        <taxon>Multicrustacea</taxon>
        <taxon>Malacostraca</taxon>
        <taxon>Eumalacostraca</taxon>
        <taxon>Eucarida</taxon>
        <taxon>Decapoda</taxon>
        <taxon>Pleocyemata</taxon>
        <taxon>Brachyura</taxon>
        <taxon>Eubrachyura</taxon>
        <taxon>Portunoidea</taxon>
        <taxon>Portunidae</taxon>
        <taxon>Portuninae</taxon>
        <taxon>Portunus</taxon>
    </lineage>
</organism>
<dbReference type="AlphaFoldDB" id="A0A5B7GU62"/>